<reference evidence="3 4" key="1">
    <citation type="submission" date="2018-09" db="EMBL/GenBank/DDBJ databases">
        <title>Genome sequencing of strain 6GH32-13.</title>
        <authorList>
            <person name="Weon H.-Y."/>
            <person name="Heo J."/>
            <person name="Kwon S.-W."/>
        </authorList>
    </citation>
    <scope>NUCLEOTIDE SEQUENCE [LARGE SCALE GENOMIC DNA]</scope>
    <source>
        <strain evidence="3 4">5GH32-13</strain>
    </source>
</reference>
<accession>A0A3B7MPQ4</accession>
<dbReference type="Proteomes" id="UP000263900">
    <property type="component" value="Chromosome"/>
</dbReference>
<dbReference type="InterPro" id="IPR000192">
    <property type="entry name" value="Aminotrans_V_dom"/>
</dbReference>
<evidence type="ECO:0000256" key="1">
    <source>
        <dbReference type="ARBA" id="ARBA00022898"/>
    </source>
</evidence>
<dbReference type="EMBL" id="CP032157">
    <property type="protein sequence ID" value="AXY75030.1"/>
    <property type="molecule type" value="Genomic_DNA"/>
</dbReference>
<dbReference type="RefSeq" id="WP_119050912.1">
    <property type="nucleotide sequence ID" value="NZ_CP032157.1"/>
</dbReference>
<gene>
    <name evidence="3" type="ORF">D3H65_14030</name>
</gene>
<dbReference type="KEGG" id="pseg:D3H65_14030"/>
<organism evidence="3 4">
    <name type="scientific">Paraflavitalea soli</name>
    <dbReference type="NCBI Taxonomy" id="2315862"/>
    <lineage>
        <taxon>Bacteria</taxon>
        <taxon>Pseudomonadati</taxon>
        <taxon>Bacteroidota</taxon>
        <taxon>Chitinophagia</taxon>
        <taxon>Chitinophagales</taxon>
        <taxon>Chitinophagaceae</taxon>
        <taxon>Paraflavitalea</taxon>
    </lineage>
</organism>
<sequence length="378" mass="42063">MNYPIDASRHLFELEEGITYLNCANMSPMLHTVRQAGLQALDTRAAPWKIAGADWFTQAEILRELAATVFQTHGNNIALVPSVSYGLAVAAKNLPMKPGQSIMVLEDQFPSNYYVWEQLARRQQLQLITIPRSQEQNITDSILAAINNQTGLVAIPNCHWMDGAHIDLEAVSGAVRKVGASLVLDLSQSLGALPVDIDRIQPDFAVSVGYKWMLGPYGLGYMYVAPKWQAQGDPLEYSWLTKNGAEDFAGLTNYKDGYRHGARRFDMGEFPQFNLLPMCIAALQQIIHWKPAAIQQQLTTLTGRIVAYKKEKGIGLNKEHFVGHMCSIPLGDRDVTSLKKRLEQNKVIVSFRGSSIRVSPHLYNDVPDLDNLLACLEA</sequence>
<dbReference type="PANTHER" id="PTHR43586:SF15">
    <property type="entry name" value="BLR3095 PROTEIN"/>
    <property type="match status" value="1"/>
</dbReference>
<evidence type="ECO:0000313" key="3">
    <source>
        <dbReference type="EMBL" id="AXY75030.1"/>
    </source>
</evidence>
<dbReference type="Gene3D" id="3.90.1150.10">
    <property type="entry name" value="Aspartate Aminotransferase, domain 1"/>
    <property type="match status" value="1"/>
</dbReference>
<feature type="domain" description="Aminotransferase class V" evidence="2">
    <location>
        <begin position="57"/>
        <end position="354"/>
    </location>
</feature>
<keyword evidence="1" id="KW-0663">Pyridoxal phosphate</keyword>
<dbReference type="PANTHER" id="PTHR43586">
    <property type="entry name" value="CYSTEINE DESULFURASE"/>
    <property type="match status" value="1"/>
</dbReference>
<dbReference type="AlphaFoldDB" id="A0A3B7MPQ4"/>
<evidence type="ECO:0000259" key="2">
    <source>
        <dbReference type="Pfam" id="PF00266"/>
    </source>
</evidence>
<evidence type="ECO:0000313" key="4">
    <source>
        <dbReference type="Proteomes" id="UP000263900"/>
    </source>
</evidence>
<name>A0A3B7MPQ4_9BACT</name>
<dbReference type="InterPro" id="IPR015421">
    <property type="entry name" value="PyrdxlP-dep_Trfase_major"/>
</dbReference>
<keyword evidence="3" id="KW-0032">Aminotransferase</keyword>
<dbReference type="OrthoDB" id="513408at2"/>
<dbReference type="GO" id="GO:0008483">
    <property type="term" value="F:transaminase activity"/>
    <property type="evidence" value="ECO:0007669"/>
    <property type="project" value="UniProtKB-KW"/>
</dbReference>
<keyword evidence="4" id="KW-1185">Reference proteome</keyword>
<dbReference type="Gene3D" id="3.40.640.10">
    <property type="entry name" value="Type I PLP-dependent aspartate aminotransferase-like (Major domain)"/>
    <property type="match status" value="1"/>
</dbReference>
<dbReference type="InterPro" id="IPR015424">
    <property type="entry name" value="PyrdxlP-dep_Trfase"/>
</dbReference>
<dbReference type="SUPFAM" id="SSF53383">
    <property type="entry name" value="PLP-dependent transferases"/>
    <property type="match status" value="1"/>
</dbReference>
<protein>
    <submittedName>
        <fullName evidence="3">Aminotransferase class V-fold PLP-dependent enzyme</fullName>
    </submittedName>
</protein>
<dbReference type="InterPro" id="IPR015422">
    <property type="entry name" value="PyrdxlP-dep_Trfase_small"/>
</dbReference>
<dbReference type="Pfam" id="PF00266">
    <property type="entry name" value="Aminotran_5"/>
    <property type="match status" value="1"/>
</dbReference>
<keyword evidence="3" id="KW-0808">Transferase</keyword>
<proteinExistence type="predicted"/>